<evidence type="ECO:0000313" key="1">
    <source>
        <dbReference type="EMBL" id="KAL2652042.1"/>
    </source>
</evidence>
<evidence type="ECO:0000313" key="2">
    <source>
        <dbReference type="Proteomes" id="UP001605036"/>
    </source>
</evidence>
<dbReference type="Proteomes" id="UP001605036">
    <property type="component" value="Unassembled WGS sequence"/>
</dbReference>
<reference evidence="1 2" key="1">
    <citation type="submission" date="2024-09" db="EMBL/GenBank/DDBJ databases">
        <title>Chromosome-scale assembly of Riccia fluitans.</title>
        <authorList>
            <person name="Paukszto L."/>
            <person name="Sawicki J."/>
            <person name="Karawczyk K."/>
            <person name="Piernik-Szablinska J."/>
            <person name="Szczecinska M."/>
            <person name="Mazdziarz M."/>
        </authorList>
    </citation>
    <scope>NUCLEOTIDE SEQUENCE [LARGE SCALE GENOMIC DNA]</scope>
    <source>
        <strain evidence="1">Rf_01</strain>
        <tissue evidence="1">Aerial parts of the thallus</tissue>
    </source>
</reference>
<name>A0ABD1ZLW9_9MARC</name>
<organism evidence="1 2">
    <name type="scientific">Riccia fluitans</name>
    <dbReference type="NCBI Taxonomy" id="41844"/>
    <lineage>
        <taxon>Eukaryota</taxon>
        <taxon>Viridiplantae</taxon>
        <taxon>Streptophyta</taxon>
        <taxon>Embryophyta</taxon>
        <taxon>Marchantiophyta</taxon>
        <taxon>Marchantiopsida</taxon>
        <taxon>Marchantiidae</taxon>
        <taxon>Marchantiales</taxon>
        <taxon>Ricciaceae</taxon>
        <taxon>Riccia</taxon>
    </lineage>
</organism>
<sequence length="66" mass="7133">MKTRTANCSVGQTIPSAISYGQELRLNEERSIIAKAEAALKFSNSCGRDIVVQSLAYNSDLRLSVG</sequence>
<protein>
    <submittedName>
        <fullName evidence="1">Uncharacterized protein</fullName>
    </submittedName>
</protein>
<keyword evidence="2" id="KW-1185">Reference proteome</keyword>
<dbReference type="AlphaFoldDB" id="A0ABD1ZLW9"/>
<comment type="caution">
    <text evidence="1">The sequence shown here is derived from an EMBL/GenBank/DDBJ whole genome shotgun (WGS) entry which is preliminary data.</text>
</comment>
<dbReference type="EMBL" id="JBHFFA010000001">
    <property type="protein sequence ID" value="KAL2652042.1"/>
    <property type="molecule type" value="Genomic_DNA"/>
</dbReference>
<gene>
    <name evidence="1" type="ORF">R1flu_020170</name>
</gene>
<proteinExistence type="predicted"/>
<accession>A0ABD1ZLW9</accession>